<name>A0A0C9TYU5_PAXIN</name>
<dbReference type="OrthoDB" id="2632150at2759"/>
<dbReference type="Pfam" id="PF12697">
    <property type="entry name" value="Abhydrolase_6"/>
    <property type="match status" value="1"/>
</dbReference>
<gene>
    <name evidence="2" type="ORF">PAXINDRAFT_181583</name>
</gene>
<dbReference type="InterPro" id="IPR000073">
    <property type="entry name" value="AB_hydrolase_1"/>
</dbReference>
<dbReference type="AlphaFoldDB" id="A0A0C9TYU5"/>
<evidence type="ECO:0000313" key="2">
    <source>
        <dbReference type="EMBL" id="KIJ12476.1"/>
    </source>
</evidence>
<dbReference type="Proteomes" id="UP000053647">
    <property type="component" value="Unassembled WGS sequence"/>
</dbReference>
<feature type="domain" description="AB hydrolase-1" evidence="1">
    <location>
        <begin position="9"/>
        <end position="247"/>
    </location>
</feature>
<dbReference type="Gene3D" id="3.40.50.1820">
    <property type="entry name" value="alpha/beta hydrolase"/>
    <property type="match status" value="1"/>
</dbReference>
<evidence type="ECO:0000259" key="1">
    <source>
        <dbReference type="Pfam" id="PF12697"/>
    </source>
</evidence>
<dbReference type="SUPFAM" id="SSF53474">
    <property type="entry name" value="alpha/beta-Hydrolases"/>
    <property type="match status" value="1"/>
</dbReference>
<reference evidence="2 3" key="1">
    <citation type="submission" date="2014-06" db="EMBL/GenBank/DDBJ databases">
        <authorList>
            <consortium name="DOE Joint Genome Institute"/>
            <person name="Kuo A."/>
            <person name="Kohler A."/>
            <person name="Nagy L.G."/>
            <person name="Floudas D."/>
            <person name="Copeland A."/>
            <person name="Barry K.W."/>
            <person name="Cichocki N."/>
            <person name="Veneault-Fourrey C."/>
            <person name="LaButti K."/>
            <person name="Lindquist E.A."/>
            <person name="Lipzen A."/>
            <person name="Lundell T."/>
            <person name="Morin E."/>
            <person name="Murat C."/>
            <person name="Sun H."/>
            <person name="Tunlid A."/>
            <person name="Henrissat B."/>
            <person name="Grigoriev I.V."/>
            <person name="Hibbett D.S."/>
            <person name="Martin F."/>
            <person name="Nordberg H.P."/>
            <person name="Cantor M.N."/>
            <person name="Hua S.X."/>
        </authorList>
    </citation>
    <scope>NUCLEOTIDE SEQUENCE [LARGE SCALE GENOMIC DNA]</scope>
    <source>
        <strain evidence="2 3">ATCC 200175</strain>
    </source>
</reference>
<dbReference type="HOGENOM" id="CLU_070121_0_0_1"/>
<proteinExistence type="predicted"/>
<organism evidence="2 3">
    <name type="scientific">Paxillus involutus ATCC 200175</name>
    <dbReference type="NCBI Taxonomy" id="664439"/>
    <lineage>
        <taxon>Eukaryota</taxon>
        <taxon>Fungi</taxon>
        <taxon>Dikarya</taxon>
        <taxon>Basidiomycota</taxon>
        <taxon>Agaricomycotina</taxon>
        <taxon>Agaricomycetes</taxon>
        <taxon>Agaricomycetidae</taxon>
        <taxon>Boletales</taxon>
        <taxon>Paxilineae</taxon>
        <taxon>Paxillaceae</taxon>
        <taxon>Paxillus</taxon>
    </lineage>
</organism>
<accession>A0A0C9TYU5</accession>
<reference evidence="3" key="2">
    <citation type="submission" date="2015-01" db="EMBL/GenBank/DDBJ databases">
        <title>Evolutionary Origins and Diversification of the Mycorrhizal Mutualists.</title>
        <authorList>
            <consortium name="DOE Joint Genome Institute"/>
            <consortium name="Mycorrhizal Genomics Consortium"/>
            <person name="Kohler A."/>
            <person name="Kuo A."/>
            <person name="Nagy L.G."/>
            <person name="Floudas D."/>
            <person name="Copeland A."/>
            <person name="Barry K.W."/>
            <person name="Cichocki N."/>
            <person name="Veneault-Fourrey C."/>
            <person name="LaButti K."/>
            <person name="Lindquist E.A."/>
            <person name="Lipzen A."/>
            <person name="Lundell T."/>
            <person name="Morin E."/>
            <person name="Murat C."/>
            <person name="Riley R."/>
            <person name="Ohm R."/>
            <person name="Sun H."/>
            <person name="Tunlid A."/>
            <person name="Henrissat B."/>
            <person name="Grigoriev I.V."/>
            <person name="Hibbett D.S."/>
            <person name="Martin F."/>
        </authorList>
    </citation>
    <scope>NUCLEOTIDE SEQUENCE [LARGE SCALE GENOMIC DNA]</scope>
    <source>
        <strain evidence="3">ATCC 200175</strain>
    </source>
</reference>
<sequence>MSREIKNPVVLIHGFSDIPGLSGSWTAVEEVLREVAGVPKADILTLQIPPLGTLAKRTDSAISAITAKFPGKTVHLIAHSMGGLNARDIAARSGTGELKFKVLTVTTFGTPHYGIKALETSAFVDALVKILGVAAPALIDMKPAEVTQFSERARVNPDVKYFTWAGDCTVGTFLFAAVWPFTIRHGATDCVINVSSAKWDPKYCTYLGVIKGADHFTILSKKTMQYTVPHLHAAENGGKADVVEIENTLASALGTRLKGDVHTLMAPGKALRGLFK</sequence>
<dbReference type="EMBL" id="KN819363">
    <property type="protein sequence ID" value="KIJ12476.1"/>
    <property type="molecule type" value="Genomic_DNA"/>
</dbReference>
<protein>
    <recommendedName>
        <fullName evidence="1">AB hydrolase-1 domain-containing protein</fullName>
    </recommendedName>
</protein>
<dbReference type="InterPro" id="IPR029058">
    <property type="entry name" value="AB_hydrolase_fold"/>
</dbReference>
<evidence type="ECO:0000313" key="3">
    <source>
        <dbReference type="Proteomes" id="UP000053647"/>
    </source>
</evidence>
<keyword evidence="3" id="KW-1185">Reference proteome</keyword>